<dbReference type="EMBL" id="JAHKSW010000029">
    <property type="protein sequence ID" value="KAG7313962.1"/>
    <property type="molecule type" value="Genomic_DNA"/>
</dbReference>
<feature type="compositionally biased region" description="Basic and acidic residues" evidence="1">
    <location>
        <begin position="1"/>
        <end position="10"/>
    </location>
</feature>
<feature type="region of interest" description="Disordered" evidence="1">
    <location>
        <begin position="69"/>
        <end position="109"/>
    </location>
</feature>
<proteinExistence type="predicted"/>
<feature type="region of interest" description="Disordered" evidence="1">
    <location>
        <begin position="1"/>
        <end position="22"/>
    </location>
</feature>
<evidence type="ECO:0000313" key="3">
    <source>
        <dbReference type="Proteomes" id="UP000824219"/>
    </source>
</evidence>
<sequence>MAKELPEVAEKGSCGSGDRMGTGELTQKCGKEMSLLLHHHQETGHRAKCKGWAGTWLLKLQLANGGAEMPSRYQNKMRTRQPPTSTSKSSRAPWSRGTNQDLSSYVGFG</sequence>
<name>A0A9D3N188_9TELE</name>
<keyword evidence="3" id="KW-1185">Reference proteome</keyword>
<evidence type="ECO:0000313" key="2">
    <source>
        <dbReference type="EMBL" id="KAG7313962.1"/>
    </source>
</evidence>
<accession>A0A9D3N188</accession>
<evidence type="ECO:0000256" key="1">
    <source>
        <dbReference type="SAM" id="MobiDB-lite"/>
    </source>
</evidence>
<comment type="caution">
    <text evidence="2">The sequence shown here is derived from an EMBL/GenBank/DDBJ whole genome shotgun (WGS) entry which is preliminary data.</text>
</comment>
<reference evidence="2 3" key="1">
    <citation type="submission" date="2021-06" db="EMBL/GenBank/DDBJ databases">
        <title>Chromosome-level genome assembly of the red-tail catfish (Hemibagrus wyckioides).</title>
        <authorList>
            <person name="Shao F."/>
        </authorList>
    </citation>
    <scope>NUCLEOTIDE SEQUENCE [LARGE SCALE GENOMIC DNA]</scope>
    <source>
        <strain evidence="2">EC202008001</strain>
        <tissue evidence="2">Blood</tissue>
    </source>
</reference>
<organism evidence="2 3">
    <name type="scientific">Hemibagrus wyckioides</name>
    <dbReference type="NCBI Taxonomy" id="337641"/>
    <lineage>
        <taxon>Eukaryota</taxon>
        <taxon>Metazoa</taxon>
        <taxon>Chordata</taxon>
        <taxon>Craniata</taxon>
        <taxon>Vertebrata</taxon>
        <taxon>Euteleostomi</taxon>
        <taxon>Actinopterygii</taxon>
        <taxon>Neopterygii</taxon>
        <taxon>Teleostei</taxon>
        <taxon>Ostariophysi</taxon>
        <taxon>Siluriformes</taxon>
        <taxon>Bagridae</taxon>
        <taxon>Hemibagrus</taxon>
    </lineage>
</organism>
<dbReference type="Proteomes" id="UP000824219">
    <property type="component" value="Linkage Group LG29"/>
</dbReference>
<protein>
    <submittedName>
        <fullName evidence="2">Uncharacterized protein</fullName>
    </submittedName>
</protein>
<dbReference type="AlphaFoldDB" id="A0A9D3N188"/>
<gene>
    <name evidence="2" type="ORF">KOW79_022458</name>
</gene>
<feature type="compositionally biased region" description="Polar residues" evidence="1">
    <location>
        <begin position="72"/>
        <end position="103"/>
    </location>
</feature>